<dbReference type="Pfam" id="PF13391">
    <property type="entry name" value="HNH_2"/>
    <property type="match status" value="1"/>
</dbReference>
<accession>A0ABT6YLD0</accession>
<evidence type="ECO:0000313" key="3">
    <source>
        <dbReference type="Proteomes" id="UP001236569"/>
    </source>
</evidence>
<comment type="caution">
    <text evidence="2">The sequence shown here is derived from an EMBL/GenBank/DDBJ whole genome shotgun (WGS) entry which is preliminary data.</text>
</comment>
<name>A0ABT6YLD0_9BACT</name>
<dbReference type="EMBL" id="JASHID010000003">
    <property type="protein sequence ID" value="MDI9863981.1"/>
    <property type="molecule type" value="Genomic_DNA"/>
</dbReference>
<keyword evidence="2" id="KW-0255">Endonuclease</keyword>
<feature type="domain" description="HNH nuclease" evidence="1">
    <location>
        <begin position="191"/>
        <end position="247"/>
    </location>
</feature>
<sequence length="278" mass="31920">MKEIKFIRNDNKLPPYLGLIMKIILEKYSSKITNIGIANEIVNEISNTSKGAVKTTVGSMEAYVSNFRKLMKSSDSNKLTTISVQGFSLMFYLILKEKTFSEFTNSLEFFRKCRGLNPNKIYGYTGEIVIGDEQNLYDFFSQIKSETLVSEGLKLFEEAFTQGVDNMISDRNDETKSFIYTIIKKERDTDAIKEIKRLRGQECQLCGKYILMSDGSKYVEAAHITPKSDNGVEKPSNILILCPNHHKEFDLGKREIIERNESFIRFKINGIEYKLDLN</sequence>
<dbReference type="CDD" id="cd00085">
    <property type="entry name" value="HNHc"/>
    <property type="match status" value="1"/>
</dbReference>
<dbReference type="Proteomes" id="UP001236569">
    <property type="component" value="Unassembled WGS sequence"/>
</dbReference>
<organism evidence="2 3">
    <name type="scientific">Flectobacillus longus</name>
    <dbReference type="NCBI Taxonomy" id="2984207"/>
    <lineage>
        <taxon>Bacteria</taxon>
        <taxon>Pseudomonadati</taxon>
        <taxon>Bacteroidota</taxon>
        <taxon>Cytophagia</taxon>
        <taxon>Cytophagales</taxon>
        <taxon>Flectobacillaceae</taxon>
        <taxon>Flectobacillus</taxon>
    </lineage>
</organism>
<evidence type="ECO:0000313" key="2">
    <source>
        <dbReference type="EMBL" id="MDI9863981.1"/>
    </source>
</evidence>
<dbReference type="InterPro" id="IPR003615">
    <property type="entry name" value="HNH_nuc"/>
</dbReference>
<gene>
    <name evidence="2" type="ORF">QM480_06580</name>
</gene>
<keyword evidence="3" id="KW-1185">Reference proteome</keyword>
<reference evidence="2 3" key="1">
    <citation type="submission" date="2023-05" db="EMBL/GenBank/DDBJ databases">
        <title>Novel species of genus Flectobacillus isolated from stream in China.</title>
        <authorList>
            <person name="Lu H."/>
        </authorList>
    </citation>
    <scope>NUCLEOTIDE SEQUENCE [LARGE SCALE GENOMIC DNA]</scope>
    <source>
        <strain evidence="2 3">DC10W</strain>
    </source>
</reference>
<keyword evidence="2" id="KW-0540">Nuclease</keyword>
<dbReference type="RefSeq" id="WP_283369215.1">
    <property type="nucleotide sequence ID" value="NZ_JASHID010000003.1"/>
</dbReference>
<evidence type="ECO:0000259" key="1">
    <source>
        <dbReference type="SMART" id="SM00507"/>
    </source>
</evidence>
<keyword evidence="2" id="KW-0378">Hydrolase</keyword>
<dbReference type="GO" id="GO:0004519">
    <property type="term" value="F:endonuclease activity"/>
    <property type="evidence" value="ECO:0007669"/>
    <property type="project" value="UniProtKB-KW"/>
</dbReference>
<protein>
    <submittedName>
        <fullName evidence="2">HNH endonuclease</fullName>
    </submittedName>
</protein>
<dbReference type="Gene3D" id="1.10.30.50">
    <property type="match status" value="1"/>
</dbReference>
<proteinExistence type="predicted"/>
<dbReference type="SMART" id="SM00507">
    <property type="entry name" value="HNHc"/>
    <property type="match status" value="1"/>
</dbReference>